<evidence type="ECO:0000313" key="3">
    <source>
        <dbReference type="Proteomes" id="UP000602198"/>
    </source>
</evidence>
<reference evidence="2 3" key="1">
    <citation type="submission" date="2021-01" db="EMBL/GenBank/DDBJ databases">
        <title>WGS of actinomycetes isolated from Thailand.</title>
        <authorList>
            <person name="Thawai C."/>
        </authorList>
    </citation>
    <scope>NUCLEOTIDE SEQUENCE [LARGE SCALE GENOMIC DNA]</scope>
    <source>
        <strain evidence="2 3">LPG 2</strain>
    </source>
</reference>
<protein>
    <recommendedName>
        <fullName evidence="4">Lipoprotein</fullName>
    </recommendedName>
</protein>
<keyword evidence="3" id="KW-1185">Reference proteome</keyword>
<proteinExistence type="predicted"/>
<feature type="chain" id="PRO_5045166161" description="Lipoprotein" evidence="1">
    <location>
        <begin position="25"/>
        <end position="173"/>
    </location>
</feature>
<evidence type="ECO:0000256" key="1">
    <source>
        <dbReference type="SAM" id="SignalP"/>
    </source>
</evidence>
<keyword evidence="1" id="KW-0732">Signal</keyword>
<accession>A0ABS1MF12</accession>
<comment type="caution">
    <text evidence="2">The sequence shown here is derived from an EMBL/GenBank/DDBJ whole genome shotgun (WGS) entry which is preliminary data.</text>
</comment>
<sequence length="173" mass="18811">MSFPHRIRSQTIELCAVLALTALAVTSCDSTGEPTSPSLTPTSTTAVQTTVSWSPPIYRSTPAAPGDAVVTREELIGMNVADARMLLASGTWQPQILETTYTSTGPGQQPPEKSNTDTWRIVGACFTPDYKVWITAKASNQFNDSELPRMREGRYDSTECQNGWNALNLSVKP</sequence>
<dbReference type="RefSeq" id="WP_201955031.1">
    <property type="nucleotide sequence ID" value="NZ_JAERRJ010000014.1"/>
</dbReference>
<gene>
    <name evidence="2" type="ORF">JK358_32670</name>
</gene>
<dbReference type="Proteomes" id="UP000602198">
    <property type="component" value="Unassembled WGS sequence"/>
</dbReference>
<dbReference type="EMBL" id="JAERRJ010000014">
    <property type="protein sequence ID" value="MBL1079169.1"/>
    <property type="molecule type" value="Genomic_DNA"/>
</dbReference>
<name>A0ABS1MF12_9NOCA</name>
<feature type="signal peptide" evidence="1">
    <location>
        <begin position="1"/>
        <end position="24"/>
    </location>
</feature>
<organism evidence="2 3">
    <name type="scientific">Nocardia acididurans</name>
    <dbReference type="NCBI Taxonomy" id="2802282"/>
    <lineage>
        <taxon>Bacteria</taxon>
        <taxon>Bacillati</taxon>
        <taxon>Actinomycetota</taxon>
        <taxon>Actinomycetes</taxon>
        <taxon>Mycobacteriales</taxon>
        <taxon>Nocardiaceae</taxon>
        <taxon>Nocardia</taxon>
    </lineage>
</organism>
<dbReference type="PROSITE" id="PS51257">
    <property type="entry name" value="PROKAR_LIPOPROTEIN"/>
    <property type="match status" value="1"/>
</dbReference>
<evidence type="ECO:0000313" key="2">
    <source>
        <dbReference type="EMBL" id="MBL1079169.1"/>
    </source>
</evidence>
<evidence type="ECO:0008006" key="4">
    <source>
        <dbReference type="Google" id="ProtNLM"/>
    </source>
</evidence>